<sequence length="719" mass="78962">MASSSARAARLARLSKLVQSDLSGLPDRPPTPPLDSETVSDDDTPGGISLAPSSKQITPVPTPETVVEKGPASAPGSGKHTDKGSFGQNTENRAVWQPGATSSYNVGSMPKHSVVPIRSVKLPPTNLKQTELATEPSFAPIVALSKYPYKFCDQAYIQDIASAFFDVGKFWAREWDLYYVWDIDETKPLILVSEKQFQDLIGEINSALNLRLEISSRQRNDGLVGRFPDHPRCQPRFLGRSHSKDEYDSLTDNVPSVMVRPATEPAAALLDDDRLQIFKQMTEDMWDLTRAKNKATREKRKLERLTKQKEYANEFKRAQRYLGLRPTAPNGPPGHTPALTATNVSLPAPFPFDKSVVFVCVDVESYERAHNKITEIGIATLDTRDLVGVAPGRDGEDWRPKIKARHFRIQDHAHLVNSEFVSGCPERFDFGESEWVKLVDAPTLVADCFKPPFCGTAIAGSEYEQRNLIFLGHDTQGDIRYLQNLGFDATALPNMLESLDTASLYRVWRREQQTAKLGNILYDFDIAGFNLHNAGNDAVFTVQAMLAVCVREASIRGTSELKATREEDKAAKAAAALVEAKQRAEDDAEGWSDNEANGDGGAPVKIVMKETLKPPMTALASTNGGGRGRGRGRGDYANMNVGYRAQNTYTNGYEAGGYRQPSRPQANGYSSQSSYRGDGRGRGRSQGQGRGRGRGCGTNANTTSDDGSLAAGPQVKYYW</sequence>
<feature type="compositionally biased region" description="Gly residues" evidence="1">
    <location>
        <begin position="684"/>
        <end position="696"/>
    </location>
</feature>
<dbReference type="InterPro" id="IPR048519">
    <property type="entry name" value="Gfd2/YDR514C-like_C"/>
</dbReference>
<dbReference type="PANTHER" id="PTHR28083:SF1">
    <property type="entry name" value="GOOD FOR FULL DBP5 ACTIVITY PROTEIN 2"/>
    <property type="match status" value="1"/>
</dbReference>
<proteinExistence type="predicted"/>
<reference evidence="3" key="1">
    <citation type="journal article" date="2020" name="Stud. Mycol.">
        <title>101 Dothideomycetes genomes: a test case for predicting lifestyles and emergence of pathogens.</title>
        <authorList>
            <person name="Haridas S."/>
            <person name="Albert R."/>
            <person name="Binder M."/>
            <person name="Bloem J."/>
            <person name="Labutti K."/>
            <person name="Salamov A."/>
            <person name="Andreopoulos B."/>
            <person name="Baker S."/>
            <person name="Barry K."/>
            <person name="Bills G."/>
            <person name="Bluhm B."/>
            <person name="Cannon C."/>
            <person name="Castanera R."/>
            <person name="Culley D."/>
            <person name="Daum C."/>
            <person name="Ezra D."/>
            <person name="Gonzalez J."/>
            <person name="Henrissat B."/>
            <person name="Kuo A."/>
            <person name="Liang C."/>
            <person name="Lipzen A."/>
            <person name="Lutzoni F."/>
            <person name="Magnuson J."/>
            <person name="Mondo S."/>
            <person name="Nolan M."/>
            <person name="Ohm R."/>
            <person name="Pangilinan J."/>
            <person name="Park H.-J."/>
            <person name="Ramirez L."/>
            <person name="Alfaro M."/>
            <person name="Sun H."/>
            <person name="Tritt A."/>
            <person name="Yoshinaga Y."/>
            <person name="Zwiers L.-H."/>
            <person name="Turgeon B."/>
            <person name="Goodwin S."/>
            <person name="Spatafora J."/>
            <person name="Crous P."/>
            <person name="Grigoriev I."/>
        </authorList>
    </citation>
    <scope>NUCLEOTIDE SEQUENCE</scope>
    <source>
        <strain evidence="3">CBS 675.92</strain>
    </source>
</reference>
<evidence type="ECO:0000259" key="2">
    <source>
        <dbReference type="Pfam" id="PF21762"/>
    </source>
</evidence>
<evidence type="ECO:0000256" key="1">
    <source>
        <dbReference type="SAM" id="MobiDB-lite"/>
    </source>
</evidence>
<dbReference type="GO" id="GO:0003676">
    <property type="term" value="F:nucleic acid binding"/>
    <property type="evidence" value="ECO:0007669"/>
    <property type="project" value="InterPro"/>
</dbReference>
<dbReference type="Gene3D" id="3.30.420.10">
    <property type="entry name" value="Ribonuclease H-like superfamily/Ribonuclease H"/>
    <property type="match status" value="1"/>
</dbReference>
<dbReference type="EMBL" id="ML977013">
    <property type="protein sequence ID" value="KAF1951969.1"/>
    <property type="molecule type" value="Genomic_DNA"/>
</dbReference>
<evidence type="ECO:0000313" key="3">
    <source>
        <dbReference type="EMBL" id="KAF1951969.1"/>
    </source>
</evidence>
<dbReference type="InterPro" id="IPR012337">
    <property type="entry name" value="RNaseH-like_sf"/>
</dbReference>
<feature type="region of interest" description="Disordered" evidence="1">
    <location>
        <begin position="583"/>
        <end position="602"/>
    </location>
</feature>
<gene>
    <name evidence="3" type="ORF">CC80DRAFT_495619</name>
</gene>
<dbReference type="PANTHER" id="PTHR28083">
    <property type="entry name" value="GOOD FOR FULL DBP5 ACTIVITY PROTEIN 2"/>
    <property type="match status" value="1"/>
</dbReference>
<dbReference type="Proteomes" id="UP000800035">
    <property type="component" value="Unassembled WGS sequence"/>
</dbReference>
<feature type="region of interest" description="Disordered" evidence="1">
    <location>
        <begin position="614"/>
        <end position="638"/>
    </location>
</feature>
<dbReference type="InterPro" id="IPR036397">
    <property type="entry name" value="RNaseH_sf"/>
</dbReference>
<feature type="region of interest" description="Disordered" evidence="1">
    <location>
        <begin position="17"/>
        <end position="90"/>
    </location>
</feature>
<dbReference type="Pfam" id="PF21762">
    <property type="entry name" value="DEDDh_C"/>
    <property type="match status" value="1"/>
</dbReference>
<protein>
    <recommendedName>
        <fullName evidence="2">Gfd2/YDR514C-like C-terminal domain-containing protein</fullName>
    </recommendedName>
</protein>
<keyword evidence="4" id="KW-1185">Reference proteome</keyword>
<accession>A0A6A5TJU2</accession>
<feature type="region of interest" description="Disordered" evidence="1">
    <location>
        <begin position="652"/>
        <end position="719"/>
    </location>
</feature>
<organism evidence="3 4">
    <name type="scientific">Byssothecium circinans</name>
    <dbReference type="NCBI Taxonomy" id="147558"/>
    <lineage>
        <taxon>Eukaryota</taxon>
        <taxon>Fungi</taxon>
        <taxon>Dikarya</taxon>
        <taxon>Ascomycota</taxon>
        <taxon>Pezizomycotina</taxon>
        <taxon>Dothideomycetes</taxon>
        <taxon>Pleosporomycetidae</taxon>
        <taxon>Pleosporales</taxon>
        <taxon>Massarineae</taxon>
        <taxon>Massarinaceae</taxon>
        <taxon>Byssothecium</taxon>
    </lineage>
</organism>
<evidence type="ECO:0000313" key="4">
    <source>
        <dbReference type="Proteomes" id="UP000800035"/>
    </source>
</evidence>
<name>A0A6A5TJU2_9PLEO</name>
<dbReference type="SUPFAM" id="SSF53098">
    <property type="entry name" value="Ribonuclease H-like"/>
    <property type="match status" value="1"/>
</dbReference>
<feature type="domain" description="Gfd2/YDR514C-like C-terminal" evidence="2">
    <location>
        <begin position="357"/>
        <end position="547"/>
    </location>
</feature>
<dbReference type="InterPro" id="IPR040151">
    <property type="entry name" value="Gfd2/YDR514C-like"/>
</dbReference>
<dbReference type="AlphaFoldDB" id="A0A6A5TJU2"/>
<dbReference type="OrthoDB" id="5953249at2759"/>
<dbReference type="GO" id="GO:0005634">
    <property type="term" value="C:nucleus"/>
    <property type="evidence" value="ECO:0007669"/>
    <property type="project" value="TreeGrafter"/>
</dbReference>